<dbReference type="Gene3D" id="3.40.50.300">
    <property type="entry name" value="P-loop containing nucleotide triphosphate hydrolases"/>
    <property type="match status" value="1"/>
</dbReference>
<dbReference type="GO" id="GO:0003677">
    <property type="term" value="F:DNA binding"/>
    <property type="evidence" value="ECO:0007669"/>
    <property type="project" value="InterPro"/>
</dbReference>
<dbReference type="PANTHER" id="PTHR11669:SF20">
    <property type="entry name" value="REPLICATION FACTOR C SUBUNIT 4"/>
    <property type="match status" value="1"/>
</dbReference>
<keyword evidence="2" id="KW-0547">Nucleotide-binding</keyword>
<dbReference type="EMBL" id="MN739520">
    <property type="protein sequence ID" value="QHT10286.1"/>
    <property type="molecule type" value="Genomic_DNA"/>
</dbReference>
<protein>
    <recommendedName>
        <fullName evidence="5">AAA domain-containing protein</fullName>
    </recommendedName>
</protein>
<evidence type="ECO:0000256" key="1">
    <source>
        <dbReference type="ARBA" id="ARBA00022705"/>
    </source>
</evidence>
<proteinExistence type="predicted"/>
<keyword evidence="1" id="KW-0235">DNA replication</keyword>
<dbReference type="AlphaFoldDB" id="A0A6C0CZP1"/>
<dbReference type="InterPro" id="IPR008921">
    <property type="entry name" value="DNA_pol3_clamp-load_cplx_C"/>
</dbReference>
<dbReference type="GO" id="GO:0006261">
    <property type="term" value="P:DNA-templated DNA replication"/>
    <property type="evidence" value="ECO:0007669"/>
    <property type="project" value="TreeGrafter"/>
</dbReference>
<dbReference type="PANTHER" id="PTHR11669">
    <property type="entry name" value="REPLICATION FACTOR C / DNA POLYMERASE III GAMMA-TAU SUBUNIT"/>
    <property type="match status" value="1"/>
</dbReference>
<organism evidence="4">
    <name type="scientific">viral metagenome</name>
    <dbReference type="NCBI Taxonomy" id="1070528"/>
    <lineage>
        <taxon>unclassified sequences</taxon>
        <taxon>metagenomes</taxon>
        <taxon>organismal metagenomes</taxon>
    </lineage>
</organism>
<dbReference type="GO" id="GO:0006281">
    <property type="term" value="P:DNA repair"/>
    <property type="evidence" value="ECO:0007669"/>
    <property type="project" value="TreeGrafter"/>
</dbReference>
<dbReference type="SUPFAM" id="SSF48019">
    <property type="entry name" value="post-AAA+ oligomerization domain-like"/>
    <property type="match status" value="1"/>
</dbReference>
<dbReference type="InterPro" id="IPR027417">
    <property type="entry name" value="P-loop_NTPase"/>
</dbReference>
<evidence type="ECO:0000313" key="4">
    <source>
        <dbReference type="EMBL" id="QHT10286.1"/>
    </source>
</evidence>
<dbReference type="GO" id="GO:0003689">
    <property type="term" value="F:DNA clamp loader activity"/>
    <property type="evidence" value="ECO:0007669"/>
    <property type="project" value="TreeGrafter"/>
</dbReference>
<evidence type="ECO:0000256" key="3">
    <source>
        <dbReference type="ARBA" id="ARBA00022840"/>
    </source>
</evidence>
<dbReference type="GO" id="GO:0005663">
    <property type="term" value="C:DNA replication factor C complex"/>
    <property type="evidence" value="ECO:0007669"/>
    <property type="project" value="TreeGrafter"/>
</dbReference>
<dbReference type="GO" id="GO:0005524">
    <property type="term" value="F:ATP binding"/>
    <property type="evidence" value="ECO:0007669"/>
    <property type="project" value="UniProtKB-KW"/>
</dbReference>
<name>A0A6C0CZP1_9ZZZZ</name>
<accession>A0A6C0CZP1</accession>
<keyword evidence="3" id="KW-0067">ATP-binding</keyword>
<evidence type="ECO:0000256" key="2">
    <source>
        <dbReference type="ARBA" id="ARBA00022741"/>
    </source>
</evidence>
<evidence type="ECO:0008006" key="5">
    <source>
        <dbReference type="Google" id="ProtNLM"/>
    </source>
</evidence>
<reference evidence="4" key="1">
    <citation type="journal article" date="2020" name="Nature">
        <title>Giant virus diversity and host interactions through global metagenomics.</title>
        <authorList>
            <person name="Schulz F."/>
            <person name="Roux S."/>
            <person name="Paez-Espino D."/>
            <person name="Jungbluth S."/>
            <person name="Walsh D.A."/>
            <person name="Denef V.J."/>
            <person name="McMahon K.D."/>
            <person name="Konstantinidis K.T."/>
            <person name="Eloe-Fadrosh E.A."/>
            <person name="Kyrpides N.C."/>
            <person name="Woyke T."/>
        </authorList>
    </citation>
    <scope>NUCLEOTIDE SEQUENCE</scope>
    <source>
        <strain evidence="4">GVMAG-M-3300023174-107</strain>
    </source>
</reference>
<sequence>MNINLPTKLSDVIMQNKVEILALLNHYMDNNMNLLFIGSNNTFKSRIITLLVEEFYSKKKINSYKHLVMNIDCFMDITFSNSINEIKTFCKTNTIHPKIVVIDNFDIINESNQQYLKKWMDTCKNTFFIFGCENTNKINEIIQTRINPIYIEDLNTDNYRELIETISKKENIIIENVDELLKYKNMTIYFIYNLFYKLKLLKQTHVKDIIPYIKLIDYTIFDNYFELIPTNIKDAIQILFKLYDNGYSLIDIYHFMYEYIKVTNHPHKYIIIEKLCTYIQYIYDGFDNKIMLLFFTNDIHLIIPP</sequence>
<dbReference type="InterPro" id="IPR050238">
    <property type="entry name" value="DNA_Rep/Repair_Clamp_Loader"/>
</dbReference>
<dbReference type="SUPFAM" id="SSF52540">
    <property type="entry name" value="P-loop containing nucleoside triphosphate hydrolases"/>
    <property type="match status" value="1"/>
</dbReference>